<protein>
    <recommendedName>
        <fullName evidence="4">Pro-sigmaK processing inhibitor BofA</fullName>
    </recommendedName>
</protein>
<dbReference type="InterPro" id="IPR010001">
    <property type="entry name" value="BofA"/>
</dbReference>
<proteinExistence type="predicted"/>
<keyword evidence="3" id="KW-1185">Reference proteome</keyword>
<reference evidence="2 3" key="1">
    <citation type="submission" date="2020-11" db="EMBL/GenBank/DDBJ databases">
        <title>Draft genome sequencing of a Lachnospiraceae strain isolated from anoxic soil subjected to BSD treatment.</title>
        <authorList>
            <person name="Uek A."/>
            <person name="Tonouchi A."/>
        </authorList>
    </citation>
    <scope>NUCLEOTIDE SEQUENCE [LARGE SCALE GENOMIC DNA]</scope>
    <source>
        <strain evidence="2 3">TB5</strain>
    </source>
</reference>
<keyword evidence="1" id="KW-0472">Membrane</keyword>
<dbReference type="RefSeq" id="WP_271713939.1">
    <property type="nucleotide sequence ID" value="NZ_AP024169.1"/>
</dbReference>
<keyword evidence="1" id="KW-1133">Transmembrane helix</keyword>
<dbReference type="EMBL" id="AP024169">
    <property type="protein sequence ID" value="BCN32941.1"/>
    <property type="molecule type" value="Genomic_DNA"/>
</dbReference>
<keyword evidence="1" id="KW-0812">Transmembrane</keyword>
<name>A0A7R7EQJ6_9FIRM</name>
<dbReference type="AlphaFoldDB" id="A0A7R7EQJ6"/>
<evidence type="ECO:0000313" key="2">
    <source>
        <dbReference type="EMBL" id="BCN32941.1"/>
    </source>
</evidence>
<dbReference type="Pfam" id="PF07441">
    <property type="entry name" value="BofA"/>
    <property type="match status" value="1"/>
</dbReference>
<accession>A0A7R7EQJ6</accession>
<evidence type="ECO:0008006" key="4">
    <source>
        <dbReference type="Google" id="ProtNLM"/>
    </source>
</evidence>
<gene>
    <name evidence="2" type="ORF">bsdtb5_42360</name>
</gene>
<feature type="transmembrane region" description="Helical" evidence="1">
    <location>
        <begin position="62"/>
        <end position="87"/>
    </location>
</feature>
<organism evidence="2 3">
    <name type="scientific">Anaeromicropila herbilytica</name>
    <dbReference type="NCBI Taxonomy" id="2785025"/>
    <lineage>
        <taxon>Bacteria</taxon>
        <taxon>Bacillati</taxon>
        <taxon>Bacillota</taxon>
        <taxon>Clostridia</taxon>
        <taxon>Lachnospirales</taxon>
        <taxon>Lachnospiraceae</taxon>
        <taxon>Anaeromicropila</taxon>
    </lineage>
</organism>
<evidence type="ECO:0000256" key="1">
    <source>
        <dbReference type="SAM" id="Phobius"/>
    </source>
</evidence>
<dbReference type="Proteomes" id="UP000595897">
    <property type="component" value="Chromosome"/>
</dbReference>
<sequence length="93" mass="10485">MENYIFIAIITVCVIALIVSFISHRIDTFINFILRITVGIVAIYFLNMIFDYKNISATVGINAYSIFTIGCLGTPGFLLMYALSFYYSFVGKV</sequence>
<feature type="transmembrane region" description="Helical" evidence="1">
    <location>
        <begin position="5"/>
        <end position="23"/>
    </location>
</feature>
<feature type="transmembrane region" description="Helical" evidence="1">
    <location>
        <begin position="29"/>
        <end position="50"/>
    </location>
</feature>
<dbReference type="KEGG" id="ahb:bsdtb5_42360"/>
<evidence type="ECO:0000313" key="3">
    <source>
        <dbReference type="Proteomes" id="UP000595897"/>
    </source>
</evidence>